<dbReference type="Proteomes" id="UP001199919">
    <property type="component" value="Unassembled WGS sequence"/>
</dbReference>
<evidence type="ECO:0000313" key="4">
    <source>
        <dbReference type="Proteomes" id="UP001199919"/>
    </source>
</evidence>
<dbReference type="RefSeq" id="WP_232177931.1">
    <property type="nucleotide sequence ID" value="NZ_JAJPWV010000003.1"/>
</dbReference>
<feature type="chain" id="PRO_5045325612" description="Beta-lactamase-inhibitor-like PepSY-like domain-containing protein" evidence="2">
    <location>
        <begin position="21"/>
        <end position="210"/>
    </location>
</feature>
<feature type="signal peptide" evidence="2">
    <location>
        <begin position="1"/>
        <end position="20"/>
    </location>
</feature>
<dbReference type="PROSITE" id="PS51257">
    <property type="entry name" value="PROKAR_LIPOPROTEIN"/>
    <property type="match status" value="1"/>
</dbReference>
<evidence type="ECO:0000313" key="3">
    <source>
        <dbReference type="EMBL" id="MCD8741430.1"/>
    </source>
</evidence>
<protein>
    <recommendedName>
        <fullName evidence="5">Beta-lactamase-inhibitor-like PepSY-like domain-containing protein</fullName>
    </recommendedName>
</protein>
<evidence type="ECO:0000256" key="1">
    <source>
        <dbReference type="SAM" id="MobiDB-lite"/>
    </source>
</evidence>
<sequence length="210" mass="23371">MKIPALTKALLLLSFSIAMTSCQTQTAKKNNLRPTTENATANVDSTNTDTSSVNKEFLPVNEMRICGKLPMESNVQKLKALLGKPDSIITPDMNNICTSFYERKFEQYYAKGVSFEKYGDTVVFSGIDFTRDPNTFLSFDEVRLDGKTNITDIKKMFPAAGAEVSDVKTADGNYSGLRLALSKTMSDDSLLLLFDKRTGMLKSLQYYMPC</sequence>
<evidence type="ECO:0008006" key="5">
    <source>
        <dbReference type="Google" id="ProtNLM"/>
    </source>
</evidence>
<name>A0ABS8U2R3_9SPHI</name>
<feature type="region of interest" description="Disordered" evidence="1">
    <location>
        <begin position="26"/>
        <end position="50"/>
    </location>
</feature>
<dbReference type="EMBL" id="JAJPWV010000003">
    <property type="protein sequence ID" value="MCD8741430.1"/>
    <property type="molecule type" value="Genomic_DNA"/>
</dbReference>
<keyword evidence="4" id="KW-1185">Reference proteome</keyword>
<comment type="caution">
    <text evidence="3">The sequence shown here is derived from an EMBL/GenBank/DDBJ whole genome shotgun (WGS) entry which is preliminary data.</text>
</comment>
<reference evidence="3 4" key="1">
    <citation type="submission" date="2021-12" db="EMBL/GenBank/DDBJ databases">
        <title>Mucilaginibacter roseus genome.</title>
        <authorList>
            <person name="Ferreira J.R."/>
            <person name="Newman J.D."/>
        </authorList>
    </citation>
    <scope>NUCLEOTIDE SEQUENCE [LARGE SCALE GENOMIC DNA]</scope>
    <source>
        <strain evidence="3 4">LMG 28454</strain>
    </source>
</reference>
<gene>
    <name evidence="3" type="ORF">LT679_12510</name>
</gene>
<keyword evidence="2" id="KW-0732">Signal</keyword>
<accession>A0ABS8U2R3</accession>
<proteinExistence type="predicted"/>
<organism evidence="3 4">
    <name type="scientific">Mucilaginibacter roseus</name>
    <dbReference type="NCBI Taxonomy" id="1528868"/>
    <lineage>
        <taxon>Bacteria</taxon>
        <taxon>Pseudomonadati</taxon>
        <taxon>Bacteroidota</taxon>
        <taxon>Sphingobacteriia</taxon>
        <taxon>Sphingobacteriales</taxon>
        <taxon>Sphingobacteriaceae</taxon>
        <taxon>Mucilaginibacter</taxon>
    </lineage>
</organism>
<evidence type="ECO:0000256" key="2">
    <source>
        <dbReference type="SAM" id="SignalP"/>
    </source>
</evidence>